<keyword evidence="2" id="KW-1185">Reference proteome</keyword>
<comment type="caution">
    <text evidence="1">The sequence shown here is derived from an EMBL/GenBank/DDBJ whole genome shotgun (WGS) entry which is preliminary data.</text>
</comment>
<dbReference type="Proteomes" id="UP000828390">
    <property type="component" value="Unassembled WGS sequence"/>
</dbReference>
<name>A0A9D4G0E7_DREPO</name>
<dbReference type="AlphaFoldDB" id="A0A9D4G0E7"/>
<dbReference type="EMBL" id="JAIWYP010000006">
    <property type="protein sequence ID" value="KAH3805277.1"/>
    <property type="molecule type" value="Genomic_DNA"/>
</dbReference>
<proteinExistence type="predicted"/>
<evidence type="ECO:0000313" key="1">
    <source>
        <dbReference type="EMBL" id="KAH3805277.1"/>
    </source>
</evidence>
<gene>
    <name evidence="1" type="ORF">DPMN_133575</name>
</gene>
<reference evidence="1" key="2">
    <citation type="submission" date="2020-11" db="EMBL/GenBank/DDBJ databases">
        <authorList>
            <person name="McCartney M.A."/>
            <person name="Auch B."/>
            <person name="Kono T."/>
            <person name="Mallez S."/>
            <person name="Becker A."/>
            <person name="Gohl D.M."/>
            <person name="Silverstein K.A.T."/>
            <person name="Koren S."/>
            <person name="Bechman K.B."/>
            <person name="Herman A."/>
            <person name="Abrahante J.E."/>
            <person name="Garbe J."/>
        </authorList>
    </citation>
    <scope>NUCLEOTIDE SEQUENCE</scope>
    <source>
        <strain evidence="1">Duluth1</strain>
        <tissue evidence="1">Whole animal</tissue>
    </source>
</reference>
<protein>
    <submittedName>
        <fullName evidence="1">Uncharacterized protein</fullName>
    </submittedName>
</protein>
<evidence type="ECO:0000313" key="2">
    <source>
        <dbReference type="Proteomes" id="UP000828390"/>
    </source>
</evidence>
<sequence>MCSDTYFLQVSVSQEVMIEDSVTWMAVAVGAGDLDTGMHVVKSSGATEAAEEGVEEVLWISAVAEEEATDCLMRGGRAGRYAGY</sequence>
<reference evidence="1" key="1">
    <citation type="journal article" date="2019" name="bioRxiv">
        <title>The Genome of the Zebra Mussel, Dreissena polymorpha: A Resource for Invasive Species Research.</title>
        <authorList>
            <person name="McCartney M.A."/>
            <person name="Auch B."/>
            <person name="Kono T."/>
            <person name="Mallez S."/>
            <person name="Zhang Y."/>
            <person name="Obille A."/>
            <person name="Becker A."/>
            <person name="Abrahante J.E."/>
            <person name="Garbe J."/>
            <person name="Badalamenti J.P."/>
            <person name="Herman A."/>
            <person name="Mangelson H."/>
            <person name="Liachko I."/>
            <person name="Sullivan S."/>
            <person name="Sone E.D."/>
            <person name="Koren S."/>
            <person name="Silverstein K.A.T."/>
            <person name="Beckman K.B."/>
            <person name="Gohl D.M."/>
        </authorList>
    </citation>
    <scope>NUCLEOTIDE SEQUENCE</scope>
    <source>
        <strain evidence="1">Duluth1</strain>
        <tissue evidence="1">Whole animal</tissue>
    </source>
</reference>
<organism evidence="1 2">
    <name type="scientific">Dreissena polymorpha</name>
    <name type="common">Zebra mussel</name>
    <name type="synonym">Mytilus polymorpha</name>
    <dbReference type="NCBI Taxonomy" id="45954"/>
    <lineage>
        <taxon>Eukaryota</taxon>
        <taxon>Metazoa</taxon>
        <taxon>Spiralia</taxon>
        <taxon>Lophotrochozoa</taxon>
        <taxon>Mollusca</taxon>
        <taxon>Bivalvia</taxon>
        <taxon>Autobranchia</taxon>
        <taxon>Heteroconchia</taxon>
        <taxon>Euheterodonta</taxon>
        <taxon>Imparidentia</taxon>
        <taxon>Neoheterodontei</taxon>
        <taxon>Myida</taxon>
        <taxon>Dreissenoidea</taxon>
        <taxon>Dreissenidae</taxon>
        <taxon>Dreissena</taxon>
    </lineage>
</organism>
<accession>A0A9D4G0E7</accession>